<feature type="transmembrane region" description="Helical" evidence="1">
    <location>
        <begin position="236"/>
        <end position="255"/>
    </location>
</feature>
<dbReference type="RefSeq" id="WP_015669105.1">
    <property type="nucleotide sequence ID" value="NC_020453.1"/>
</dbReference>
<keyword evidence="1" id="KW-0472">Membrane</keyword>
<dbReference type="STRING" id="1245469.S58_60440"/>
<proteinExistence type="predicted"/>
<accession>M4ZZS7</accession>
<feature type="transmembrane region" description="Helical" evidence="1">
    <location>
        <begin position="139"/>
        <end position="161"/>
    </location>
</feature>
<keyword evidence="1" id="KW-1133">Transmembrane helix</keyword>
<dbReference type="EMBL" id="AP012603">
    <property type="protein sequence ID" value="BAM92020.1"/>
    <property type="molecule type" value="Genomic_DNA"/>
</dbReference>
<sequence length="600" mass="63274">MSDVVSTASAFSKRWRVGSAGVLIAVLALAVVLAIKLLSIETGVFDAMSTDDIMRLVEVRDLMNGQGWFDLHQYRLDPPGVPMHWSRIIDLPLAVSISLLKAVIGTRSAEAVTLFVWPLLLLAVALALVVAIAKQMSDGAVTVLVSATVLAMLAAPALIHFRPGAIDHHNAQIVLVLLMLLFALQIERSAIKAAFAGITASLSLAVGVEMLPAIATMGVAVVVLFIWRGTPVARQVSAFAIALAASSVVFALTLLPPQALTSPVIDALGGPLLLLTVGGGAALVLMVGIDHYWSAPWLRLVSAAGSAVALIGAFVLLFAGALAAPYAQLDPLVVSLWLDNVQETISLATMLRLGPEEVLGFYALPLIAAGTAAAAFLRSDSPDQFRWALGFVTLASLTAISMWEMRGTAGAAMVAAPIFAAGAAALWPSLVTGSNLVLLAFVVSPTMFATLGRPAKPLIELAFTPQAMVFEPEASRCQSVSDVASMKQLPKGRVMAPIDLGPAILAETGHEVFAAPYHRNNDGNLAMLQLMLATTPVARQLLRERHVDYVVVCRSSPNRNVIERAPDGLEATLARGETPEFLEPTGLGSTAKVAVWRVRK</sequence>
<evidence type="ECO:0000256" key="1">
    <source>
        <dbReference type="SAM" id="Phobius"/>
    </source>
</evidence>
<dbReference type="GeneID" id="301819755"/>
<feature type="transmembrane region" description="Helical" evidence="1">
    <location>
        <begin position="203"/>
        <end position="227"/>
    </location>
</feature>
<feature type="transmembrane region" description="Helical" evidence="1">
    <location>
        <begin position="173"/>
        <end position="191"/>
    </location>
</feature>
<feature type="transmembrane region" description="Helical" evidence="1">
    <location>
        <begin position="300"/>
        <end position="327"/>
    </location>
</feature>
<dbReference type="AlphaFoldDB" id="M4ZZS7"/>
<evidence type="ECO:0008006" key="4">
    <source>
        <dbReference type="Google" id="ProtNLM"/>
    </source>
</evidence>
<gene>
    <name evidence="2" type="ORF">S58_60440</name>
</gene>
<feature type="transmembrane region" description="Helical" evidence="1">
    <location>
        <begin position="20"/>
        <end position="40"/>
    </location>
</feature>
<dbReference type="PATRIC" id="fig|1245469.3.peg.6179"/>
<feature type="transmembrane region" description="Helical" evidence="1">
    <location>
        <begin position="359"/>
        <end position="377"/>
    </location>
</feature>
<keyword evidence="3" id="KW-1185">Reference proteome</keyword>
<evidence type="ECO:0000313" key="2">
    <source>
        <dbReference type="EMBL" id="BAM92020.1"/>
    </source>
</evidence>
<feature type="transmembrane region" description="Helical" evidence="1">
    <location>
        <begin position="111"/>
        <end position="133"/>
    </location>
</feature>
<reference evidence="2 3" key="1">
    <citation type="journal article" date="2013" name="Appl. Environ. Microbiol.">
        <title>Genome analysis suggests that the soil oligotrophic bacterium Agromonas oligotrophica (Bradyrhizobium oligotrophicum) is a nitrogen-fixing symbiont of Aeschynomene indica.</title>
        <authorList>
            <person name="Okubo T."/>
            <person name="Fukushima S."/>
            <person name="Itakura M."/>
            <person name="Oshima K."/>
            <person name="Longtonglang A."/>
            <person name="Teaumroong N."/>
            <person name="Mitsui H."/>
            <person name="Hattori M."/>
            <person name="Hattori R."/>
            <person name="Hattori T."/>
            <person name="Minamisawa K."/>
        </authorList>
    </citation>
    <scope>NUCLEOTIDE SEQUENCE [LARGE SCALE GENOMIC DNA]</scope>
    <source>
        <strain evidence="2 3">S58</strain>
    </source>
</reference>
<feature type="transmembrane region" description="Helical" evidence="1">
    <location>
        <begin position="384"/>
        <end position="403"/>
    </location>
</feature>
<dbReference type="HOGENOM" id="CLU_451183_0_0_5"/>
<dbReference type="eggNOG" id="COG1287">
    <property type="taxonomic scope" value="Bacteria"/>
</dbReference>
<name>M4ZZS7_9BRAD</name>
<organism evidence="2 3">
    <name type="scientific">Bradyrhizobium oligotrophicum S58</name>
    <dbReference type="NCBI Taxonomy" id="1245469"/>
    <lineage>
        <taxon>Bacteria</taxon>
        <taxon>Pseudomonadati</taxon>
        <taxon>Pseudomonadota</taxon>
        <taxon>Alphaproteobacteria</taxon>
        <taxon>Hyphomicrobiales</taxon>
        <taxon>Nitrobacteraceae</taxon>
        <taxon>Bradyrhizobium</taxon>
    </lineage>
</organism>
<evidence type="ECO:0000313" key="3">
    <source>
        <dbReference type="Proteomes" id="UP000011841"/>
    </source>
</evidence>
<keyword evidence="1" id="KW-0812">Transmembrane</keyword>
<dbReference type="Proteomes" id="UP000011841">
    <property type="component" value="Chromosome"/>
</dbReference>
<protein>
    <recommendedName>
        <fullName evidence="4">Glycosyltransferase RgtA/B/C/D-like domain-containing protein</fullName>
    </recommendedName>
</protein>
<feature type="transmembrane region" description="Helical" evidence="1">
    <location>
        <begin position="267"/>
        <end position="288"/>
    </location>
</feature>
<dbReference type="KEGG" id="aol:S58_60440"/>